<dbReference type="AlphaFoldDB" id="A0A645FXT2"/>
<evidence type="ECO:0000313" key="1">
    <source>
        <dbReference type="EMBL" id="MPN16704.1"/>
    </source>
</evidence>
<sequence length="193" mass="20454">MPLLVDMAVIPALSFARPNTGNDNLLALAQQWFNHAFMGVIRFVGNHGLRVGARKPDICTFQIRCLPCCEMETSGVAKSVNGGMDLGAQTSSAATDGLALPPFCTRAVLMGTHDGCIDHGVLVIRQRTECFKHPQPHARAAPAHVAQVNDSKVAKALGQIAPSNTAAIAIQHSVNKETAIFGRSAHMPGPAKK</sequence>
<accession>A0A645FXT2</accession>
<name>A0A645FXT2_9ZZZZ</name>
<gene>
    <name evidence="1" type="ORF">SDC9_164049</name>
</gene>
<reference evidence="1" key="1">
    <citation type="submission" date="2019-08" db="EMBL/GenBank/DDBJ databases">
        <authorList>
            <person name="Kucharzyk K."/>
            <person name="Murdoch R.W."/>
            <person name="Higgins S."/>
            <person name="Loffler F."/>
        </authorList>
    </citation>
    <scope>NUCLEOTIDE SEQUENCE</scope>
</reference>
<organism evidence="1">
    <name type="scientific">bioreactor metagenome</name>
    <dbReference type="NCBI Taxonomy" id="1076179"/>
    <lineage>
        <taxon>unclassified sequences</taxon>
        <taxon>metagenomes</taxon>
        <taxon>ecological metagenomes</taxon>
    </lineage>
</organism>
<comment type="caution">
    <text evidence="1">The sequence shown here is derived from an EMBL/GenBank/DDBJ whole genome shotgun (WGS) entry which is preliminary data.</text>
</comment>
<protein>
    <submittedName>
        <fullName evidence="1">Uncharacterized protein</fullName>
    </submittedName>
</protein>
<dbReference type="EMBL" id="VSSQ01063702">
    <property type="protein sequence ID" value="MPN16704.1"/>
    <property type="molecule type" value="Genomic_DNA"/>
</dbReference>
<proteinExistence type="predicted"/>